<dbReference type="AlphaFoldDB" id="A0A177ZQD5"/>
<sequence>MDLTKNFLQQDVHKAFEEYVCATNCAFIQNQAIEEGDYKTALRMAENVTRSLRELDRLKEKKKAEDELRHYSIILITQQLGG</sequence>
<gene>
    <name evidence="2" type="ORF">ABB05_12785</name>
</gene>
<dbReference type="PATRIC" id="fig|217031.6.peg.2748"/>
<comment type="caution">
    <text evidence="2">The sequence shown here is derived from an EMBL/GenBank/DDBJ whole genome shotgun (WGS) entry which is preliminary data.</text>
</comment>
<organism evidence="2 3">
    <name type="scientific">Lederbergia galactosidilytica</name>
    <dbReference type="NCBI Taxonomy" id="217031"/>
    <lineage>
        <taxon>Bacteria</taxon>
        <taxon>Bacillati</taxon>
        <taxon>Bacillota</taxon>
        <taxon>Bacilli</taxon>
        <taxon>Bacillales</taxon>
        <taxon>Bacillaceae</taxon>
        <taxon>Lederbergia</taxon>
    </lineage>
</organism>
<accession>A0A177ZQD5</accession>
<feature type="coiled-coil region" evidence="1">
    <location>
        <begin position="41"/>
        <end position="68"/>
    </location>
</feature>
<dbReference type="RefSeq" id="WP_064468246.1">
    <property type="nucleotide sequence ID" value="NZ_LDJR01000052.1"/>
</dbReference>
<dbReference type="Proteomes" id="UP000077881">
    <property type="component" value="Unassembled WGS sequence"/>
</dbReference>
<evidence type="ECO:0000256" key="1">
    <source>
        <dbReference type="SAM" id="Coils"/>
    </source>
</evidence>
<keyword evidence="1" id="KW-0175">Coiled coil</keyword>
<keyword evidence="3" id="KW-1185">Reference proteome</keyword>
<proteinExistence type="predicted"/>
<name>A0A177ZQD5_9BACI</name>
<dbReference type="STRING" id="217031.ABB05_12785"/>
<reference evidence="2" key="1">
    <citation type="submission" date="2015-05" db="EMBL/GenBank/DDBJ databases">
        <title>Comparison of genome.</title>
        <authorList>
            <person name="Zheng Z."/>
            <person name="Sun M."/>
        </authorList>
    </citation>
    <scope>NUCLEOTIDE SEQUENCE [LARGE SCALE GENOMIC DNA]</scope>
    <source>
        <strain evidence="2">G25-74</strain>
    </source>
</reference>
<dbReference type="EMBL" id="LDJR01000052">
    <property type="protein sequence ID" value="OAK70055.1"/>
    <property type="molecule type" value="Genomic_DNA"/>
</dbReference>
<evidence type="ECO:0000313" key="3">
    <source>
        <dbReference type="Proteomes" id="UP000077881"/>
    </source>
</evidence>
<evidence type="ECO:0000313" key="2">
    <source>
        <dbReference type="EMBL" id="OAK70055.1"/>
    </source>
</evidence>
<protein>
    <submittedName>
        <fullName evidence="2">Uncharacterized protein</fullName>
    </submittedName>
</protein>